<gene>
    <name evidence="4" type="ORF">MEDL_53036</name>
</gene>
<proteinExistence type="inferred from homology"/>
<dbReference type="Pfam" id="PF03281">
    <property type="entry name" value="Mab-21"/>
    <property type="match status" value="1"/>
</dbReference>
<evidence type="ECO:0000256" key="1">
    <source>
        <dbReference type="ARBA" id="ARBA00008307"/>
    </source>
</evidence>
<name>A0A8S3UDM5_MYTED</name>
<reference evidence="4" key="1">
    <citation type="submission" date="2021-03" db="EMBL/GenBank/DDBJ databases">
        <authorList>
            <person name="Bekaert M."/>
        </authorList>
    </citation>
    <scope>NUCLEOTIDE SEQUENCE</scope>
</reference>
<dbReference type="AlphaFoldDB" id="A0A8S3UDM5"/>
<dbReference type="Proteomes" id="UP000683360">
    <property type="component" value="Unassembled WGS sequence"/>
</dbReference>
<dbReference type="PANTHER" id="PTHR10656:SF69">
    <property type="entry name" value="MAB-21-LIKE HHH_H2TH-LIKE DOMAIN-CONTAINING PROTEIN"/>
    <property type="match status" value="1"/>
</dbReference>
<feature type="domain" description="Mab-21-like nucleotidyltransferase" evidence="2">
    <location>
        <begin position="320"/>
        <end position="399"/>
    </location>
</feature>
<evidence type="ECO:0000313" key="5">
    <source>
        <dbReference type="Proteomes" id="UP000683360"/>
    </source>
</evidence>
<evidence type="ECO:0000313" key="4">
    <source>
        <dbReference type="EMBL" id="CAG2240748.1"/>
    </source>
</evidence>
<dbReference type="InterPro" id="IPR046903">
    <property type="entry name" value="Mab-21-like_nuc_Trfase"/>
</dbReference>
<accession>A0A8S3UDM5</accession>
<protein>
    <recommendedName>
        <fullName evidence="6">Mab-21-like HhH/H2TH-like domain-containing protein</fullName>
    </recommendedName>
</protein>
<dbReference type="PANTHER" id="PTHR10656">
    <property type="entry name" value="CELL FATE DETERMINING PROTEIN MAB21-RELATED"/>
    <property type="match status" value="1"/>
</dbReference>
<dbReference type="Pfam" id="PF20266">
    <property type="entry name" value="Mab-21_C"/>
    <property type="match status" value="1"/>
</dbReference>
<dbReference type="Gene3D" id="1.10.1410.40">
    <property type="match status" value="1"/>
</dbReference>
<dbReference type="SMART" id="SM01265">
    <property type="entry name" value="Mab-21"/>
    <property type="match status" value="1"/>
</dbReference>
<comment type="similarity">
    <text evidence="1">Belongs to the mab-21 family.</text>
</comment>
<evidence type="ECO:0000259" key="2">
    <source>
        <dbReference type="Pfam" id="PF03281"/>
    </source>
</evidence>
<sequence>MLKKITKYGIYGIYKKNIDPGYPSFYSDIWKSLDYESVVTFYTGGSDNTIYINDFTKSYTFELNEISLDSVKYVHTRNQKHAEYLMKRPIKECKFYLNSSTGKQNARGAYGNFIPESSCIHKDSTIDEENYDNSIQMERFNTDNISAMPALFNYTNEEFFFTDEFLNSLGISKDAGRKEFRKRSKRLFKFLEENIGDEELVAIRRTLLDNKFTYLFGALDFSFVSGSKAEGLDIKGSDTDHMSVLDYTDEIDGKLRVRDSFLFDSTSDTTSPGYISIRQVSDGIISDTVYSSSQFKLDQKNEFKYIVSSVIATYEHGPSISISNLGIEIDFVNCLKSEKWPRIAAEFTNRYRCFEWPSQELVNHITASGCHIVPKTSAENQNGHEWRLSFSQAENALIRSFNHTQLMTYGALKILFQEILNETRCDYDCAFASYILKTALFWICEDHELSVWQPSNIMLCITLCIEFLRKCVKTMNCPNFFVQTNNMYLDKYPKESIPDLLEILNVVSSNILRLIWHARAFSTLNKCQQNICGKEWEIAINADAYRLAFLSNHKHFLLHEWKYLICNIDCQFSITDVRDMPMHKFLKKLILYPCYQLLKCSGTKTNKHDYVLNKFILKFILRGNKVDKIAAKLNLASWFYNYKRYDDCLQVLDVALKWISNSVYSFEFSSVFHNQSVTSKVILQSYGFRQIAKKFYLELYKVLPNSNCAIKEIKEYMNYSKFKSKAPLDNIGLFMHAETYSHFLRFLCYNKQKKIHERSISLNDLHHVQYFRQSVVYKYYKTWNMLLGNICQQLIEENNENIDFDQVHESLNTIFPLDILAEFAINTSQL</sequence>
<dbReference type="InterPro" id="IPR024810">
    <property type="entry name" value="MAB21L/cGLR"/>
</dbReference>
<dbReference type="OrthoDB" id="10049771at2759"/>
<feature type="domain" description="Mab-21-like HhH/H2TH-like" evidence="3">
    <location>
        <begin position="430"/>
        <end position="499"/>
    </location>
</feature>
<dbReference type="EMBL" id="CAJPWZ010002572">
    <property type="protein sequence ID" value="CAG2240748.1"/>
    <property type="molecule type" value="Genomic_DNA"/>
</dbReference>
<keyword evidence="5" id="KW-1185">Reference proteome</keyword>
<evidence type="ECO:0000259" key="3">
    <source>
        <dbReference type="Pfam" id="PF20266"/>
    </source>
</evidence>
<evidence type="ECO:0008006" key="6">
    <source>
        <dbReference type="Google" id="ProtNLM"/>
    </source>
</evidence>
<organism evidence="4 5">
    <name type="scientific">Mytilus edulis</name>
    <name type="common">Blue mussel</name>
    <dbReference type="NCBI Taxonomy" id="6550"/>
    <lineage>
        <taxon>Eukaryota</taxon>
        <taxon>Metazoa</taxon>
        <taxon>Spiralia</taxon>
        <taxon>Lophotrochozoa</taxon>
        <taxon>Mollusca</taxon>
        <taxon>Bivalvia</taxon>
        <taxon>Autobranchia</taxon>
        <taxon>Pteriomorphia</taxon>
        <taxon>Mytilida</taxon>
        <taxon>Mytiloidea</taxon>
        <taxon>Mytilidae</taxon>
        <taxon>Mytilinae</taxon>
        <taxon>Mytilus</taxon>
    </lineage>
</organism>
<comment type="caution">
    <text evidence="4">The sequence shown here is derived from an EMBL/GenBank/DDBJ whole genome shotgun (WGS) entry which is preliminary data.</text>
</comment>
<dbReference type="InterPro" id="IPR046906">
    <property type="entry name" value="Mab-21_HhH/H2TH-like"/>
</dbReference>